<organism evidence="3 4">
    <name type="scientific">Haemaphysalis longicornis</name>
    <name type="common">Bush tick</name>
    <dbReference type="NCBI Taxonomy" id="44386"/>
    <lineage>
        <taxon>Eukaryota</taxon>
        <taxon>Metazoa</taxon>
        <taxon>Ecdysozoa</taxon>
        <taxon>Arthropoda</taxon>
        <taxon>Chelicerata</taxon>
        <taxon>Arachnida</taxon>
        <taxon>Acari</taxon>
        <taxon>Parasitiformes</taxon>
        <taxon>Ixodida</taxon>
        <taxon>Ixodoidea</taxon>
        <taxon>Ixodidae</taxon>
        <taxon>Haemaphysalinae</taxon>
        <taxon>Haemaphysalis</taxon>
    </lineage>
</organism>
<reference evidence="3 4" key="1">
    <citation type="journal article" date="2020" name="Cell">
        <title>Large-Scale Comparative Analyses of Tick Genomes Elucidate Their Genetic Diversity and Vector Capacities.</title>
        <authorList>
            <consortium name="Tick Genome and Microbiome Consortium (TIGMIC)"/>
            <person name="Jia N."/>
            <person name="Wang J."/>
            <person name="Shi W."/>
            <person name="Du L."/>
            <person name="Sun Y."/>
            <person name="Zhan W."/>
            <person name="Jiang J.F."/>
            <person name="Wang Q."/>
            <person name="Zhang B."/>
            <person name="Ji P."/>
            <person name="Bell-Sakyi L."/>
            <person name="Cui X.M."/>
            <person name="Yuan T.T."/>
            <person name="Jiang B.G."/>
            <person name="Yang W.F."/>
            <person name="Lam T.T."/>
            <person name="Chang Q.C."/>
            <person name="Ding S.J."/>
            <person name="Wang X.J."/>
            <person name="Zhu J.G."/>
            <person name="Ruan X.D."/>
            <person name="Zhao L."/>
            <person name="Wei J.T."/>
            <person name="Ye R.Z."/>
            <person name="Que T.C."/>
            <person name="Du C.H."/>
            <person name="Zhou Y.H."/>
            <person name="Cheng J.X."/>
            <person name="Dai P.F."/>
            <person name="Guo W.B."/>
            <person name="Han X.H."/>
            <person name="Huang E.J."/>
            <person name="Li L.F."/>
            <person name="Wei W."/>
            <person name="Gao Y.C."/>
            <person name="Liu J.Z."/>
            <person name="Shao H.Z."/>
            <person name="Wang X."/>
            <person name="Wang C.C."/>
            <person name="Yang T.C."/>
            <person name="Huo Q.B."/>
            <person name="Li W."/>
            <person name="Chen H.Y."/>
            <person name="Chen S.E."/>
            <person name="Zhou L.G."/>
            <person name="Ni X.B."/>
            <person name="Tian J.H."/>
            <person name="Sheng Y."/>
            <person name="Liu T."/>
            <person name="Pan Y.S."/>
            <person name="Xia L.Y."/>
            <person name="Li J."/>
            <person name="Zhao F."/>
            <person name="Cao W.C."/>
        </authorList>
    </citation>
    <scope>NUCLEOTIDE SEQUENCE [LARGE SCALE GENOMIC DNA]</scope>
    <source>
        <strain evidence="3">HaeL-2018</strain>
    </source>
</reference>
<evidence type="ECO:0000256" key="2">
    <source>
        <dbReference type="SAM" id="Phobius"/>
    </source>
</evidence>
<evidence type="ECO:0000313" key="4">
    <source>
        <dbReference type="Proteomes" id="UP000821853"/>
    </source>
</evidence>
<accession>A0A9J6G707</accession>
<keyword evidence="2" id="KW-0812">Transmembrane</keyword>
<sequence length="658" mass="73288">MAQLQQQTPRPKCLPSSDPRPTGNELQLPHTAQGTSRMPSPTPQPSRPARRKPAASDIRMVKNQRRVPFSNDFLVIIACQLLSALALFIAVRCGIPPDADDTFQNNTGSGERKMHILRRIWNAGNTSLDPCKDFFLYNCYNFKHEQASLATQFNILDTRPGALLGFFRTEAGKLLFLYYGSCFKALWKPESLGRQAIRAVLSMAYVSPTMSPLQMLALIVKLNLAYGLHGNLVLFQNKYGRFPSWLLRHPIPGRLRSHGDGAETLVVAALPHALITEQYSTSAFFGPTFPDVIEELSEVDINITLVQLTEFGKALNALPHDGLFYATDISVLGTLIPGVSTRLWNDMIKTHTARELGETLIHSPRKNLEDRFAALIGRCLQPVNTATIVTEAAMSILLEYASLPPTAGELYEFCARDTAKLEPAWAINDLISFAANTEHNDILLNTFHNIISSIKAQLAGTLNPEDISMADTRLNNMQLLLPYHVYPLDLPLPSLVPDNFFLNVVLVRQWRLTGDRYRPPPGISDALPVTLSDPKIYSRNSVPEKSDDHLSTSLADIDQPFSMTELHTALARANPRSAPGLVTVAELRNLPESSLRLLLDEINLVWMTGTFPDAWRDFFVKTISKTENPPNDLVNLRPTSLTSNLCKLVERMALEHLN</sequence>
<keyword evidence="4" id="KW-1185">Reference proteome</keyword>
<dbReference type="VEuPathDB" id="VectorBase:HLOH_057622"/>
<keyword evidence="2" id="KW-1133">Transmembrane helix</keyword>
<feature type="compositionally biased region" description="Polar residues" evidence="1">
    <location>
        <begin position="30"/>
        <end position="39"/>
    </location>
</feature>
<evidence type="ECO:0000313" key="3">
    <source>
        <dbReference type="EMBL" id="KAH9370695.1"/>
    </source>
</evidence>
<feature type="region of interest" description="Disordered" evidence="1">
    <location>
        <begin position="1"/>
        <end position="59"/>
    </location>
</feature>
<keyword evidence="2" id="KW-0472">Membrane</keyword>
<dbReference type="OrthoDB" id="6514113at2759"/>
<comment type="caution">
    <text evidence="3">The sequence shown here is derived from an EMBL/GenBank/DDBJ whole genome shotgun (WGS) entry which is preliminary data.</text>
</comment>
<protein>
    <submittedName>
        <fullName evidence="3">Uncharacterized protein</fullName>
    </submittedName>
</protein>
<dbReference type="Proteomes" id="UP000821853">
    <property type="component" value="Chromosome 3"/>
</dbReference>
<dbReference type="AlphaFoldDB" id="A0A9J6G707"/>
<dbReference type="EMBL" id="JABSTR010000005">
    <property type="protein sequence ID" value="KAH9370695.1"/>
    <property type="molecule type" value="Genomic_DNA"/>
</dbReference>
<evidence type="ECO:0000256" key="1">
    <source>
        <dbReference type="SAM" id="MobiDB-lite"/>
    </source>
</evidence>
<dbReference type="SUPFAM" id="SSF55486">
    <property type="entry name" value="Metalloproteases ('zincins'), catalytic domain"/>
    <property type="match status" value="1"/>
</dbReference>
<proteinExistence type="predicted"/>
<gene>
    <name evidence="3" type="ORF">HPB48_013998</name>
</gene>
<feature type="transmembrane region" description="Helical" evidence="2">
    <location>
        <begin position="69"/>
        <end position="91"/>
    </location>
</feature>
<name>A0A9J6G707_HAELO</name>